<evidence type="ECO:0000313" key="3">
    <source>
        <dbReference type="Proteomes" id="UP000680656"/>
    </source>
</evidence>
<dbReference type="KEGG" id="mrtj:KHC33_11345"/>
<dbReference type="InterPro" id="IPR009339">
    <property type="entry name" value="DUF998"/>
</dbReference>
<feature type="transmembrane region" description="Helical" evidence="1">
    <location>
        <begin position="147"/>
        <end position="168"/>
    </location>
</feature>
<feature type="transmembrane region" description="Helical" evidence="1">
    <location>
        <begin position="119"/>
        <end position="140"/>
    </location>
</feature>
<organism evidence="2 3">
    <name type="scientific">Methanospirillum purgamenti</name>
    <dbReference type="NCBI Taxonomy" id="2834276"/>
    <lineage>
        <taxon>Archaea</taxon>
        <taxon>Methanobacteriati</taxon>
        <taxon>Methanobacteriota</taxon>
        <taxon>Stenosarchaea group</taxon>
        <taxon>Methanomicrobia</taxon>
        <taxon>Methanomicrobiales</taxon>
        <taxon>Methanospirillaceae</taxon>
        <taxon>Methanospirillum</taxon>
    </lineage>
</organism>
<sequence length="206" mass="22142">MSTGISPGMHGASYAGILFLLAGSLIFMGIITAEIFYPQGYTTANSEISDLGATRPPDSISYQPSATLFNWTMILSGLLIIGGALLLFRNKSERIFKLFPLLLGIGVLGVGIFPGNVAILHPIFALMAFISGGLSCILSWKMTKSPLKFVFVILGGMTLLFLFLQSFFIPILGDGGTERFVAYPVIIWLIGFGGFLTGKYGTPEEI</sequence>
<feature type="transmembrane region" description="Helical" evidence="1">
    <location>
        <begin position="180"/>
        <end position="198"/>
    </location>
</feature>
<accession>A0A8E7B040</accession>
<dbReference type="Pfam" id="PF06197">
    <property type="entry name" value="DUF998"/>
    <property type="match status" value="1"/>
</dbReference>
<dbReference type="Proteomes" id="UP000680656">
    <property type="component" value="Chromosome"/>
</dbReference>
<name>A0A8E7B040_9EURY</name>
<keyword evidence="3" id="KW-1185">Reference proteome</keyword>
<gene>
    <name evidence="2" type="ORF">KHC33_11345</name>
</gene>
<evidence type="ECO:0000313" key="2">
    <source>
        <dbReference type="EMBL" id="QVV87932.1"/>
    </source>
</evidence>
<dbReference type="EMBL" id="CP075546">
    <property type="protein sequence ID" value="QVV87932.1"/>
    <property type="molecule type" value="Genomic_DNA"/>
</dbReference>
<dbReference type="RefSeq" id="WP_214418749.1">
    <property type="nucleotide sequence ID" value="NZ_CP075546.1"/>
</dbReference>
<evidence type="ECO:0000256" key="1">
    <source>
        <dbReference type="SAM" id="Phobius"/>
    </source>
</evidence>
<protein>
    <submittedName>
        <fullName evidence="2">DUF998 domain-containing protein</fullName>
    </submittedName>
</protein>
<proteinExistence type="predicted"/>
<feature type="transmembrane region" description="Helical" evidence="1">
    <location>
        <begin position="68"/>
        <end position="88"/>
    </location>
</feature>
<feature type="transmembrane region" description="Helical" evidence="1">
    <location>
        <begin position="12"/>
        <end position="37"/>
    </location>
</feature>
<keyword evidence="1" id="KW-1133">Transmembrane helix</keyword>
<keyword evidence="1" id="KW-0812">Transmembrane</keyword>
<keyword evidence="1" id="KW-0472">Membrane</keyword>
<reference evidence="2 3" key="1">
    <citation type="submission" date="2021-05" db="EMBL/GenBank/DDBJ databases">
        <title>A novel Methanospirillum isolate from a pyrite-forming mixed culture.</title>
        <authorList>
            <person name="Bunk B."/>
            <person name="Sproer C."/>
            <person name="Spring S."/>
            <person name="Pester M."/>
        </authorList>
    </citation>
    <scope>NUCLEOTIDE SEQUENCE [LARGE SCALE GENOMIC DNA]</scope>
    <source>
        <strain evidence="2 3">J.3.6.1-F.2.7.3</strain>
    </source>
</reference>
<dbReference type="AlphaFoldDB" id="A0A8E7B040"/>
<feature type="transmembrane region" description="Helical" evidence="1">
    <location>
        <begin position="95"/>
        <end position="113"/>
    </location>
</feature>
<dbReference type="GeneID" id="65097787"/>